<evidence type="ECO:0000256" key="3">
    <source>
        <dbReference type="ARBA" id="ARBA00022989"/>
    </source>
</evidence>
<reference evidence="7" key="1">
    <citation type="submission" date="2013-08" db="EMBL/GenBank/DDBJ databases">
        <authorList>
            <person name="Mendez C."/>
            <person name="Richter M."/>
            <person name="Ferrer M."/>
            <person name="Sanchez J."/>
        </authorList>
    </citation>
    <scope>NUCLEOTIDE SEQUENCE</scope>
</reference>
<evidence type="ECO:0000313" key="7">
    <source>
        <dbReference type="EMBL" id="EQD80052.1"/>
    </source>
</evidence>
<keyword evidence="4 5" id="KW-0472">Membrane</keyword>
<proteinExistence type="predicted"/>
<gene>
    <name evidence="7" type="ORF">B1A_01293</name>
</gene>
<feature type="non-terminal residue" evidence="7">
    <location>
        <position position="1"/>
    </location>
</feature>
<dbReference type="GO" id="GO:0003954">
    <property type="term" value="F:NADH dehydrogenase activity"/>
    <property type="evidence" value="ECO:0007669"/>
    <property type="project" value="TreeGrafter"/>
</dbReference>
<dbReference type="EMBL" id="AUZX01000985">
    <property type="protein sequence ID" value="EQD80052.1"/>
    <property type="molecule type" value="Genomic_DNA"/>
</dbReference>
<keyword evidence="3 5" id="KW-1133">Transmembrane helix</keyword>
<comment type="caution">
    <text evidence="7">The sequence shown here is derived from an EMBL/GenBank/DDBJ whole genome shotgun (WGS) entry which is preliminary data.</text>
</comment>
<name>T1CCJ0_9ZZZZ</name>
<reference evidence="7" key="2">
    <citation type="journal article" date="2014" name="ISME J.">
        <title>Microbial stratification in low pH oxic and suboxic macroscopic growths along an acid mine drainage.</title>
        <authorList>
            <person name="Mendez-Garcia C."/>
            <person name="Mesa V."/>
            <person name="Sprenger R.R."/>
            <person name="Richter M."/>
            <person name="Diez M.S."/>
            <person name="Solano J."/>
            <person name="Bargiela R."/>
            <person name="Golyshina O.V."/>
            <person name="Manteca A."/>
            <person name="Ramos J.L."/>
            <person name="Gallego J.R."/>
            <person name="Llorente I."/>
            <person name="Martins Dos Santos V.A."/>
            <person name="Jensen O.N."/>
            <person name="Pelaez A.I."/>
            <person name="Sanchez J."/>
            <person name="Ferrer M."/>
        </authorList>
    </citation>
    <scope>NUCLEOTIDE SEQUENCE</scope>
</reference>
<feature type="transmembrane region" description="Helical" evidence="5">
    <location>
        <begin position="16"/>
        <end position="40"/>
    </location>
</feature>
<keyword evidence="2 5" id="KW-0812">Transmembrane</keyword>
<evidence type="ECO:0000256" key="4">
    <source>
        <dbReference type="ARBA" id="ARBA00023136"/>
    </source>
</evidence>
<protein>
    <submittedName>
        <fullName evidence="7">NADH dehydrogenase subunit F</fullName>
    </submittedName>
</protein>
<feature type="domain" description="NADH:quinone oxidoreductase/Mrp antiporter transmembrane" evidence="6">
    <location>
        <begin position="1"/>
        <end position="39"/>
    </location>
</feature>
<organism evidence="7">
    <name type="scientific">mine drainage metagenome</name>
    <dbReference type="NCBI Taxonomy" id="410659"/>
    <lineage>
        <taxon>unclassified sequences</taxon>
        <taxon>metagenomes</taxon>
        <taxon>ecological metagenomes</taxon>
    </lineage>
</organism>
<dbReference type="GO" id="GO:0015990">
    <property type="term" value="P:electron transport coupled proton transport"/>
    <property type="evidence" value="ECO:0007669"/>
    <property type="project" value="TreeGrafter"/>
</dbReference>
<dbReference type="Pfam" id="PF00361">
    <property type="entry name" value="Proton_antipo_M"/>
    <property type="match status" value="1"/>
</dbReference>
<dbReference type="InterPro" id="IPR001750">
    <property type="entry name" value="ND/Mrp_TM"/>
</dbReference>
<evidence type="ECO:0000256" key="1">
    <source>
        <dbReference type="ARBA" id="ARBA00004141"/>
    </source>
</evidence>
<evidence type="ECO:0000256" key="2">
    <source>
        <dbReference type="ARBA" id="ARBA00022692"/>
    </source>
</evidence>
<accession>T1CCJ0</accession>
<dbReference type="InterPro" id="IPR003945">
    <property type="entry name" value="NU5C-like"/>
</dbReference>
<dbReference type="PANTHER" id="PTHR42829">
    <property type="entry name" value="NADH-UBIQUINONE OXIDOREDUCTASE CHAIN 5"/>
    <property type="match status" value="1"/>
</dbReference>
<comment type="subcellular location">
    <subcellularLocation>
        <location evidence="1">Membrane</location>
        <topology evidence="1">Multi-pass membrane protein</topology>
    </subcellularLocation>
</comment>
<dbReference type="AlphaFoldDB" id="T1CCJ0"/>
<evidence type="ECO:0000256" key="5">
    <source>
        <dbReference type="SAM" id="Phobius"/>
    </source>
</evidence>
<dbReference type="GO" id="GO:0042773">
    <property type="term" value="P:ATP synthesis coupled electron transport"/>
    <property type="evidence" value="ECO:0007669"/>
    <property type="project" value="InterPro"/>
</dbReference>
<dbReference type="GO" id="GO:0008137">
    <property type="term" value="F:NADH dehydrogenase (ubiquinone) activity"/>
    <property type="evidence" value="ECO:0007669"/>
    <property type="project" value="InterPro"/>
</dbReference>
<evidence type="ECO:0000259" key="6">
    <source>
        <dbReference type="Pfam" id="PF00361"/>
    </source>
</evidence>
<sequence length="50" mass="5361">IVAATIALTQRDIKKIVAYSTMSQLGYMVMACGVGAYGAWDISSSDSRIF</sequence>
<dbReference type="PANTHER" id="PTHR42829:SF2">
    <property type="entry name" value="NADH-UBIQUINONE OXIDOREDUCTASE CHAIN 5"/>
    <property type="match status" value="1"/>
</dbReference>
<dbReference type="GO" id="GO:0016020">
    <property type="term" value="C:membrane"/>
    <property type="evidence" value="ECO:0007669"/>
    <property type="project" value="UniProtKB-SubCell"/>
</dbReference>